<evidence type="ECO:0000313" key="2">
    <source>
        <dbReference type="Proteomes" id="UP001107558"/>
    </source>
</evidence>
<gene>
    <name evidence="1" type="ORF">PVAND_001683</name>
</gene>
<sequence length="106" mass="12193">MAYACKHQASCNSERKEAQLYWEIVKACRRERRRWSVVAHLIDSEVLWACSEIDVNIAKNSHPLSKPKNAFSWHSTTTIPFICELSQSTLVNHLISVCVCAFVRML</sequence>
<organism evidence="1 2">
    <name type="scientific">Polypedilum vanderplanki</name>
    <name type="common">Sleeping chironomid midge</name>
    <dbReference type="NCBI Taxonomy" id="319348"/>
    <lineage>
        <taxon>Eukaryota</taxon>
        <taxon>Metazoa</taxon>
        <taxon>Ecdysozoa</taxon>
        <taxon>Arthropoda</taxon>
        <taxon>Hexapoda</taxon>
        <taxon>Insecta</taxon>
        <taxon>Pterygota</taxon>
        <taxon>Neoptera</taxon>
        <taxon>Endopterygota</taxon>
        <taxon>Diptera</taxon>
        <taxon>Nematocera</taxon>
        <taxon>Chironomoidea</taxon>
        <taxon>Chironomidae</taxon>
        <taxon>Chironominae</taxon>
        <taxon>Polypedilum</taxon>
        <taxon>Polypedilum</taxon>
    </lineage>
</organism>
<name>A0A9J6BNN2_POLVA</name>
<dbReference type="EMBL" id="JADBJN010000003">
    <property type="protein sequence ID" value="KAG5671489.1"/>
    <property type="molecule type" value="Genomic_DNA"/>
</dbReference>
<dbReference type="Proteomes" id="UP001107558">
    <property type="component" value="Chromosome 3"/>
</dbReference>
<evidence type="ECO:0000313" key="1">
    <source>
        <dbReference type="EMBL" id="KAG5671489.1"/>
    </source>
</evidence>
<dbReference type="AlphaFoldDB" id="A0A9J6BNN2"/>
<comment type="caution">
    <text evidence="1">The sequence shown here is derived from an EMBL/GenBank/DDBJ whole genome shotgun (WGS) entry which is preliminary data.</text>
</comment>
<protein>
    <submittedName>
        <fullName evidence="1">Uncharacterized protein</fullName>
    </submittedName>
</protein>
<proteinExistence type="predicted"/>
<reference evidence="1" key="1">
    <citation type="submission" date="2021-03" db="EMBL/GenBank/DDBJ databases">
        <title>Chromosome level genome of the anhydrobiotic midge Polypedilum vanderplanki.</title>
        <authorList>
            <person name="Yoshida Y."/>
            <person name="Kikawada T."/>
            <person name="Gusev O."/>
        </authorList>
    </citation>
    <scope>NUCLEOTIDE SEQUENCE</scope>
    <source>
        <strain evidence="1">NIAS01</strain>
        <tissue evidence="1">Whole body or cell culture</tissue>
    </source>
</reference>
<accession>A0A9J6BNN2</accession>
<keyword evidence="2" id="KW-1185">Reference proteome</keyword>